<accession>A0A285J5Z8</accession>
<evidence type="ECO:0000256" key="1">
    <source>
        <dbReference type="SAM" id="Phobius"/>
    </source>
</evidence>
<keyword evidence="1" id="KW-0812">Transmembrane</keyword>
<feature type="transmembrane region" description="Helical" evidence="1">
    <location>
        <begin position="12"/>
        <end position="35"/>
    </location>
</feature>
<evidence type="ECO:0000313" key="2">
    <source>
        <dbReference type="EMBL" id="SNY55307.1"/>
    </source>
</evidence>
<keyword evidence="3" id="KW-1185">Reference proteome</keyword>
<proteinExistence type="predicted"/>
<sequence length="39" mass="4655">MADENFKDSFNFWQFLAFVAVFVSLLCLVPIVRWVQILF</sequence>
<gene>
    <name evidence="2" type="ORF">SAMN06297280_2836</name>
</gene>
<keyword evidence="1" id="KW-0472">Membrane</keyword>
<evidence type="ECO:0000313" key="3">
    <source>
        <dbReference type="Proteomes" id="UP000219353"/>
    </source>
</evidence>
<name>A0A285J5Z8_9GAMM</name>
<dbReference type="EMBL" id="OBEB01000006">
    <property type="protein sequence ID" value="SNY55307.1"/>
    <property type="molecule type" value="Genomic_DNA"/>
</dbReference>
<reference evidence="3" key="1">
    <citation type="submission" date="2017-09" db="EMBL/GenBank/DDBJ databases">
        <authorList>
            <person name="Varghese N."/>
            <person name="Submissions S."/>
        </authorList>
    </citation>
    <scope>NUCLEOTIDE SEQUENCE [LARGE SCALE GENOMIC DNA]</scope>
    <source>
        <strain evidence="3">CGMCC 1.12461</strain>
    </source>
</reference>
<keyword evidence="1" id="KW-1133">Transmembrane helix</keyword>
<dbReference type="AlphaFoldDB" id="A0A285J5Z8"/>
<dbReference type="Proteomes" id="UP000219353">
    <property type="component" value="Unassembled WGS sequence"/>
</dbReference>
<protein>
    <submittedName>
        <fullName evidence="2">Uncharacterized protein</fullName>
    </submittedName>
</protein>
<organism evidence="2 3">
    <name type="scientific">Arsukibacterium tuosuense</name>
    <dbReference type="NCBI Taxonomy" id="1323745"/>
    <lineage>
        <taxon>Bacteria</taxon>
        <taxon>Pseudomonadati</taxon>
        <taxon>Pseudomonadota</taxon>
        <taxon>Gammaproteobacteria</taxon>
        <taxon>Chromatiales</taxon>
        <taxon>Chromatiaceae</taxon>
        <taxon>Arsukibacterium</taxon>
    </lineage>
</organism>